<keyword evidence="7" id="KW-1185">Reference proteome</keyword>
<dbReference type="GO" id="GO:0006654">
    <property type="term" value="P:phosphatidic acid biosynthetic process"/>
    <property type="evidence" value="ECO:0007669"/>
    <property type="project" value="TreeGrafter"/>
</dbReference>
<keyword evidence="4" id="KW-0472">Membrane</keyword>
<reference evidence="6 7" key="1">
    <citation type="submission" date="2014-09" db="EMBL/GenBank/DDBJ databases">
        <title>Sporocytophaga myxococcoides PG-01 genome sequencing.</title>
        <authorList>
            <person name="Liu L."/>
            <person name="Gao P.J."/>
            <person name="Chen G.J."/>
            <person name="Wang L.S."/>
        </authorList>
    </citation>
    <scope>NUCLEOTIDE SEQUENCE [LARGE SCALE GENOMIC DNA]</scope>
    <source>
        <strain evidence="6 7">PG-01</strain>
    </source>
</reference>
<dbReference type="CDD" id="cd07989">
    <property type="entry name" value="LPLAT_AGPAT-like"/>
    <property type="match status" value="1"/>
</dbReference>
<evidence type="ECO:0000256" key="2">
    <source>
        <dbReference type="ARBA" id="ARBA00022679"/>
    </source>
</evidence>
<keyword evidence="4" id="KW-1133">Transmembrane helix</keyword>
<feature type="transmembrane region" description="Helical" evidence="4">
    <location>
        <begin position="6"/>
        <end position="30"/>
    </location>
</feature>
<evidence type="ECO:0000256" key="4">
    <source>
        <dbReference type="SAM" id="Phobius"/>
    </source>
</evidence>
<protein>
    <recommendedName>
        <fullName evidence="5">Phospholipid/glycerol acyltransferase domain-containing protein</fullName>
    </recommendedName>
</protein>
<sequence length="248" mass="29237">MSFGKRLYQIWVWFCFIVVFLLIYPFFVLFSLRDSWKKYGHFFNKVWAHTVFGSCMLRTKVEFRFKQDKKQSYVYCANHSSYLDIPTLCYSLSGYYLFIGKASLAKVPLFGYMFRNYYIAVDRHSKLSRYETMQKSMEAIDKKRSLAFFPEGTIPKNAGYQMIPFKDGAFRIAIEKQVPIVPVTIPFNWLILPDDGKYVPNRRLMKVIVHEPIETKGMTLDDVDALKDKTFDIIQRELIIQNKEVALV</sequence>
<comment type="pathway">
    <text evidence="1">Lipid metabolism.</text>
</comment>
<dbReference type="GO" id="GO:0003841">
    <property type="term" value="F:1-acylglycerol-3-phosphate O-acyltransferase activity"/>
    <property type="evidence" value="ECO:0007669"/>
    <property type="project" value="TreeGrafter"/>
</dbReference>
<dbReference type="PANTHER" id="PTHR10434:SF11">
    <property type="entry name" value="1-ACYL-SN-GLYCEROL-3-PHOSPHATE ACYLTRANSFERASE"/>
    <property type="match status" value="1"/>
</dbReference>
<dbReference type="InterPro" id="IPR002123">
    <property type="entry name" value="Plipid/glycerol_acylTrfase"/>
</dbReference>
<evidence type="ECO:0000313" key="6">
    <source>
        <dbReference type="EMBL" id="GAL84397.1"/>
    </source>
</evidence>
<organism evidence="6 7">
    <name type="scientific">Sporocytophaga myxococcoides</name>
    <dbReference type="NCBI Taxonomy" id="153721"/>
    <lineage>
        <taxon>Bacteria</taxon>
        <taxon>Pseudomonadati</taxon>
        <taxon>Bacteroidota</taxon>
        <taxon>Cytophagia</taxon>
        <taxon>Cytophagales</taxon>
        <taxon>Cytophagaceae</taxon>
        <taxon>Sporocytophaga</taxon>
    </lineage>
</organism>
<dbReference type="PANTHER" id="PTHR10434">
    <property type="entry name" value="1-ACYL-SN-GLYCEROL-3-PHOSPHATE ACYLTRANSFERASE"/>
    <property type="match status" value="1"/>
</dbReference>
<keyword evidence="4" id="KW-0812">Transmembrane</keyword>
<keyword evidence="2" id="KW-0808">Transferase</keyword>
<evidence type="ECO:0000256" key="1">
    <source>
        <dbReference type="ARBA" id="ARBA00005189"/>
    </source>
</evidence>
<dbReference type="eggNOG" id="COG0204">
    <property type="taxonomic scope" value="Bacteria"/>
</dbReference>
<comment type="caution">
    <text evidence="6">The sequence shown here is derived from an EMBL/GenBank/DDBJ whole genome shotgun (WGS) entry which is preliminary data.</text>
</comment>
<proteinExistence type="predicted"/>
<name>A0A098LD99_9BACT</name>
<dbReference type="OrthoDB" id="9803035at2"/>
<evidence type="ECO:0000256" key="3">
    <source>
        <dbReference type="ARBA" id="ARBA00023315"/>
    </source>
</evidence>
<dbReference type="Proteomes" id="UP000030185">
    <property type="component" value="Unassembled WGS sequence"/>
</dbReference>
<dbReference type="Pfam" id="PF01553">
    <property type="entry name" value="Acyltransferase"/>
    <property type="match status" value="1"/>
</dbReference>
<accession>A0A098LD99</accession>
<dbReference type="SUPFAM" id="SSF69593">
    <property type="entry name" value="Glycerol-3-phosphate (1)-acyltransferase"/>
    <property type="match status" value="1"/>
</dbReference>
<evidence type="ECO:0000259" key="5">
    <source>
        <dbReference type="SMART" id="SM00563"/>
    </source>
</evidence>
<dbReference type="EMBL" id="BBLT01000002">
    <property type="protein sequence ID" value="GAL84397.1"/>
    <property type="molecule type" value="Genomic_DNA"/>
</dbReference>
<gene>
    <name evidence="6" type="ORF">MYP_1625</name>
</gene>
<feature type="domain" description="Phospholipid/glycerol acyltransferase" evidence="5">
    <location>
        <begin position="73"/>
        <end position="188"/>
    </location>
</feature>
<keyword evidence="3" id="KW-0012">Acyltransferase</keyword>
<evidence type="ECO:0000313" key="7">
    <source>
        <dbReference type="Proteomes" id="UP000030185"/>
    </source>
</evidence>
<dbReference type="SMART" id="SM00563">
    <property type="entry name" value="PlsC"/>
    <property type="match status" value="1"/>
</dbReference>
<dbReference type="STRING" id="153721.MYP_1625"/>
<dbReference type="AlphaFoldDB" id="A0A098LD99"/>